<evidence type="ECO:0000313" key="17">
    <source>
        <dbReference type="EMBL" id="XCO76424.1"/>
    </source>
</evidence>
<dbReference type="InterPro" id="IPR041354">
    <property type="entry name" value="4PPT_N"/>
</dbReference>
<proteinExistence type="inferred from homology"/>
<evidence type="ECO:0000313" key="18">
    <source>
        <dbReference type="Proteomes" id="UP001387215"/>
    </source>
</evidence>
<evidence type="ECO:0000256" key="10">
    <source>
        <dbReference type="ARBA" id="ARBA00049176"/>
    </source>
</evidence>
<evidence type="ECO:0000259" key="15">
    <source>
        <dbReference type="Pfam" id="PF17837"/>
    </source>
</evidence>
<evidence type="ECO:0000256" key="8">
    <source>
        <dbReference type="ARBA" id="ARBA00029894"/>
    </source>
</evidence>
<protein>
    <recommendedName>
        <fullName evidence="5">Enterobactin synthase component D</fullName>
    </recommendedName>
    <alternativeName>
        <fullName evidence="8">4'-phosphopantetheinyl transferase EntD</fullName>
    </alternativeName>
    <alternativeName>
        <fullName evidence="9">Enterochelin synthase D</fullName>
    </alternativeName>
</protein>
<feature type="binding site" evidence="12">
    <location>
        <begin position="119"/>
        <end position="120"/>
    </location>
    <ligand>
        <name>CoA</name>
        <dbReference type="ChEBI" id="CHEBI:57287"/>
    </ligand>
</feature>
<feature type="binding site" evidence="12">
    <location>
        <position position="190"/>
    </location>
    <ligand>
        <name>CoA</name>
        <dbReference type="ChEBI" id="CHEBI:57287"/>
    </ligand>
</feature>
<keyword evidence="13" id="KW-0460">Magnesium</keyword>
<dbReference type="Pfam" id="PF01648">
    <property type="entry name" value="ACPS"/>
    <property type="match status" value="1"/>
</dbReference>
<comment type="function">
    <text evidence="1">Involved in the biosynthesis of the siderophore enterobactin (enterochelin), which is a macrocyclic trimeric lactone of N-(2,3-dihydroxybenzoyl)-serine. The serine trilactone serves as a scaffolding for the three catechol functionalities that provide hexadentate coordination for the tightly ligated iron(2+) atoms. Plays an essential role in the assembly of the enterobactin by catalyzing the transfer of the 4'-phosphopantetheine (Ppant) moiety from coenzyme A to the apo-domains of both EntB (ArCP domain) and EntF (PCP domain) to yield their holo-forms which make them competent for the activation of 2,3-dihydroxybenzoate (DHB) and L-serine, respectively.</text>
</comment>
<name>A0AAU8MXR0_9GAMM</name>
<evidence type="ECO:0000256" key="7">
    <source>
        <dbReference type="ARBA" id="ARBA00023191"/>
    </source>
</evidence>
<dbReference type="PRINTS" id="PR01399">
    <property type="entry name" value="ENTSNTHTASED"/>
</dbReference>
<evidence type="ECO:0000256" key="4">
    <source>
        <dbReference type="ARBA" id="ARBA00011503"/>
    </source>
</evidence>
<keyword evidence="13" id="KW-0479">Metal-binding</keyword>
<accession>A0AAU8MXR0</accession>
<evidence type="ECO:0000256" key="1">
    <source>
        <dbReference type="ARBA" id="ARBA00003937"/>
    </source>
</evidence>
<dbReference type="RefSeq" id="WP_336132979.1">
    <property type="nucleotide sequence ID" value="NZ_CP159925.1"/>
</dbReference>
<keyword evidence="6 17" id="KW-0808">Transferase</keyword>
<evidence type="ECO:0000313" key="16">
    <source>
        <dbReference type="EMBL" id="MEI2457451.1"/>
    </source>
</evidence>
<comment type="subunit">
    <text evidence="4">EntB, EntD, EntE, and EntF form a multienzyme complex called enterobactin synthase.</text>
</comment>
<dbReference type="PANTHER" id="PTHR38096">
    <property type="entry name" value="ENTEROBACTIN SYNTHASE COMPONENT D"/>
    <property type="match status" value="1"/>
</dbReference>
<evidence type="ECO:0000256" key="12">
    <source>
        <dbReference type="PIRSR" id="PIRSR603542-1"/>
    </source>
</evidence>
<comment type="pathway">
    <text evidence="2">Siderophore biosynthesis; enterobactin biosynthesis.</text>
</comment>
<gene>
    <name evidence="17" type="ORF">ABU614_06445</name>
    <name evidence="16" type="ORF">V2J18_22590</name>
</gene>
<feature type="binding site" evidence="13">
    <location>
        <position position="141"/>
    </location>
    <ligand>
        <name>Mg(2+)</name>
        <dbReference type="ChEBI" id="CHEBI:18420"/>
    </ligand>
</feature>
<dbReference type="GO" id="GO:0009239">
    <property type="term" value="P:enterobactin biosynthetic process"/>
    <property type="evidence" value="ECO:0007669"/>
    <property type="project" value="UniProtKB-KW"/>
</dbReference>
<feature type="binding site" evidence="12">
    <location>
        <position position="186"/>
    </location>
    <ligand>
        <name>CoA</name>
        <dbReference type="ChEBI" id="CHEBI:57287"/>
    </ligand>
</feature>
<feature type="binding site" evidence="13">
    <location>
        <position position="143"/>
    </location>
    <ligand>
        <name>Mg(2+)</name>
        <dbReference type="ChEBI" id="CHEBI:18420"/>
    </ligand>
</feature>
<dbReference type="PANTHER" id="PTHR38096:SF1">
    <property type="entry name" value="ENTEROBACTIN SYNTHASE COMPONENT D"/>
    <property type="match status" value="1"/>
</dbReference>
<comment type="catalytic activity">
    <reaction evidence="11">
        <text>apo-[peptidyl-carrier protein] + CoA = holo-[peptidyl-carrier protein] + adenosine 3',5'-bisphosphate + H(+)</text>
        <dbReference type="Rhea" id="RHEA:46228"/>
        <dbReference type="Rhea" id="RHEA-COMP:11479"/>
        <dbReference type="Rhea" id="RHEA-COMP:11480"/>
        <dbReference type="ChEBI" id="CHEBI:15378"/>
        <dbReference type="ChEBI" id="CHEBI:29999"/>
        <dbReference type="ChEBI" id="CHEBI:57287"/>
        <dbReference type="ChEBI" id="CHEBI:58343"/>
        <dbReference type="ChEBI" id="CHEBI:64479"/>
    </reaction>
</comment>
<dbReference type="InterPro" id="IPR037143">
    <property type="entry name" value="4-PPantetheinyl_Trfase_dom_sf"/>
</dbReference>
<feature type="domain" description="4'-phosphopantetheinyl transferase" evidence="14">
    <location>
        <begin position="137"/>
        <end position="218"/>
    </location>
</feature>
<organism evidence="17">
    <name type="scientific">Lysobacter firmicutimachus</name>
    <dbReference type="NCBI Taxonomy" id="1792846"/>
    <lineage>
        <taxon>Bacteria</taxon>
        <taxon>Pseudomonadati</taxon>
        <taxon>Pseudomonadota</taxon>
        <taxon>Gammaproteobacteria</taxon>
        <taxon>Lysobacterales</taxon>
        <taxon>Lysobacteraceae</taxon>
        <taxon>Lysobacter</taxon>
    </lineage>
</organism>
<dbReference type="InterPro" id="IPR008278">
    <property type="entry name" value="4-PPantetheinyl_Trfase_dom"/>
</dbReference>
<dbReference type="GO" id="GO:0008897">
    <property type="term" value="F:holo-[acyl-carrier-protein] synthase activity"/>
    <property type="evidence" value="ECO:0007669"/>
    <property type="project" value="InterPro"/>
</dbReference>
<dbReference type="Pfam" id="PF17837">
    <property type="entry name" value="4PPT_N"/>
    <property type="match status" value="1"/>
</dbReference>
<dbReference type="GO" id="GO:0009366">
    <property type="term" value="C:enterobactin synthetase complex"/>
    <property type="evidence" value="ECO:0007669"/>
    <property type="project" value="InterPro"/>
</dbReference>
<dbReference type="GO" id="GO:0000287">
    <property type="term" value="F:magnesium ion binding"/>
    <property type="evidence" value="ECO:0007669"/>
    <property type="project" value="InterPro"/>
</dbReference>
<dbReference type="GO" id="GO:0005886">
    <property type="term" value="C:plasma membrane"/>
    <property type="evidence" value="ECO:0007669"/>
    <property type="project" value="TreeGrafter"/>
</dbReference>
<dbReference type="EMBL" id="JBANDL010000002">
    <property type="protein sequence ID" value="MEI2457451.1"/>
    <property type="molecule type" value="Genomic_DNA"/>
</dbReference>
<feature type="binding site" evidence="12">
    <location>
        <position position="75"/>
    </location>
    <ligand>
        <name>CoA</name>
        <dbReference type="ChEBI" id="CHEBI:57287"/>
    </ligand>
</feature>
<feature type="binding site" evidence="12">
    <location>
        <position position="83"/>
    </location>
    <ligand>
        <name>CoA</name>
        <dbReference type="ChEBI" id="CHEBI:57287"/>
    </ligand>
</feature>
<evidence type="ECO:0000256" key="3">
    <source>
        <dbReference type="ARBA" id="ARBA00008342"/>
    </source>
</evidence>
<dbReference type="SUPFAM" id="SSF56214">
    <property type="entry name" value="4'-phosphopantetheinyl transferase"/>
    <property type="match status" value="1"/>
</dbReference>
<comment type="similarity">
    <text evidence="3">Belongs to the P-Pant transferase superfamily. EntD family.</text>
</comment>
<reference evidence="16 18" key="1">
    <citation type="submission" date="2024-02" db="EMBL/GenBank/DDBJ databases">
        <title>Lysobacter Genome Sequencing and Mining.</title>
        <authorList>
            <person name="Bierman J."/>
            <person name="Walker M.C."/>
        </authorList>
    </citation>
    <scope>NUCLEOTIDE SEQUENCE [LARGE SCALE GENOMIC DNA]</scope>
    <source>
        <strain evidence="16 18">PB6250</strain>
    </source>
</reference>
<sequence length="254" mass="26806">MSADAAALEPAVDAADPRSGDDGFVFDAGAFACVAAGRDLTGYACRFRSDGYRDDLFAAYAIAWPSQLDRAVVKRRSDYLAGRICARRALVALGLGAVDVPIGPDREPVWPAGVIASISHAGDRAVCLASADPQVVGLGIDIEGRLPPGMAADIRNEVVDAAESAAIEAHFADPVQGLATVFSAKESLFKALFPQVGEFFGFEAMRIAGLQPGRIEFAATQTLAATVREGDRFAVDYLLDGEDVRTVACVLRRD</sequence>
<dbReference type="EMBL" id="CP159925">
    <property type="protein sequence ID" value="XCO76424.1"/>
    <property type="molecule type" value="Genomic_DNA"/>
</dbReference>
<evidence type="ECO:0000256" key="2">
    <source>
        <dbReference type="ARBA" id="ARBA00004993"/>
    </source>
</evidence>
<feature type="domain" description="4'-phosphopantetheinyl transferase N-terminal" evidence="15">
    <location>
        <begin position="67"/>
        <end position="129"/>
    </location>
</feature>
<evidence type="ECO:0000256" key="6">
    <source>
        <dbReference type="ARBA" id="ARBA00022679"/>
    </source>
</evidence>
<comment type="catalytic activity">
    <reaction evidence="10">
        <text>apo-[aryl-carrier protein] + CoA = holo-[aryl-carrier protein] + adenosine 3',5'-bisphosphate + H(+)</text>
        <dbReference type="Rhea" id="RHEA:48404"/>
        <dbReference type="Rhea" id="RHEA-COMP:15903"/>
        <dbReference type="Rhea" id="RHEA-COMP:17557"/>
        <dbReference type="ChEBI" id="CHEBI:15378"/>
        <dbReference type="ChEBI" id="CHEBI:29999"/>
        <dbReference type="ChEBI" id="CHEBI:57287"/>
        <dbReference type="ChEBI" id="CHEBI:58343"/>
        <dbReference type="ChEBI" id="CHEBI:64479"/>
    </reaction>
</comment>
<dbReference type="Proteomes" id="UP001387215">
    <property type="component" value="Unassembled WGS sequence"/>
</dbReference>
<evidence type="ECO:0000256" key="13">
    <source>
        <dbReference type="PIRSR" id="PIRSR603542-2"/>
    </source>
</evidence>
<feature type="binding site" evidence="12">
    <location>
        <position position="141"/>
    </location>
    <ligand>
        <name>CoA</name>
        <dbReference type="ChEBI" id="CHEBI:57287"/>
    </ligand>
</feature>
<evidence type="ECO:0000256" key="5">
    <source>
        <dbReference type="ARBA" id="ARBA00019087"/>
    </source>
</evidence>
<keyword evidence="18" id="KW-1185">Reference proteome</keyword>
<keyword evidence="7" id="KW-0259">Enterobactin biosynthesis</keyword>
<feature type="binding site" evidence="13">
    <location>
        <position position="142"/>
    </location>
    <ligand>
        <name>Mg(2+)</name>
        <dbReference type="ChEBI" id="CHEBI:18420"/>
    </ligand>
</feature>
<dbReference type="InterPro" id="IPR003542">
    <property type="entry name" value="Enbac_synth_compD-like"/>
</dbReference>
<comment type="cofactor">
    <cofactor evidence="13">
        <name>Mg(2+)</name>
        <dbReference type="ChEBI" id="CHEBI:18420"/>
    </cofactor>
</comment>
<evidence type="ECO:0000256" key="9">
    <source>
        <dbReference type="ARBA" id="ARBA00031996"/>
    </source>
</evidence>
<reference evidence="17" key="2">
    <citation type="submission" date="2024-06" db="EMBL/GenBank/DDBJ databases">
        <authorList>
            <person name="Li S."/>
        </authorList>
    </citation>
    <scope>NUCLEOTIDE SEQUENCE</scope>
    <source>
        <strain evidence="17">SR10</strain>
    </source>
</reference>
<dbReference type="AlphaFoldDB" id="A0AAU8MXR0"/>
<dbReference type="Gene3D" id="3.90.470.20">
    <property type="entry name" value="4'-phosphopantetheinyl transferase domain"/>
    <property type="match status" value="1"/>
</dbReference>
<evidence type="ECO:0000259" key="14">
    <source>
        <dbReference type="Pfam" id="PF01648"/>
    </source>
</evidence>
<evidence type="ECO:0000256" key="11">
    <source>
        <dbReference type="ARBA" id="ARBA00049191"/>
    </source>
</evidence>